<keyword evidence="1" id="KW-0812">Transmembrane</keyword>
<keyword evidence="3" id="KW-1185">Reference proteome</keyword>
<sequence length="191" mass="21358">MISKIQLDKSRLDLAQRAKQGIDFITSATIIWLFITIIWSTDMVVGTKNTMTLAVSGVMMPLALLFSKIYKSQWKIKDNALHPLGLLLNIAQLFYFPILVLVIKFIPDYFVTVYMIITGAHFFPYAWFYKQPMFAIMAGVISVGALILSLTVQTSSPLLAPLSMVIVLGVFTVFLYLSNKRLSSTAIHSVA</sequence>
<feature type="transmembrane region" description="Helical" evidence="1">
    <location>
        <begin position="21"/>
        <end position="39"/>
    </location>
</feature>
<organism evidence="2 3">
    <name type="scientific">Dokdonia ponticola</name>
    <dbReference type="NCBI Taxonomy" id="2041041"/>
    <lineage>
        <taxon>Bacteria</taxon>
        <taxon>Pseudomonadati</taxon>
        <taxon>Bacteroidota</taxon>
        <taxon>Flavobacteriia</taxon>
        <taxon>Flavobacteriales</taxon>
        <taxon>Flavobacteriaceae</taxon>
        <taxon>Dokdonia</taxon>
    </lineage>
</organism>
<name>A0ABV9HVP5_9FLAO</name>
<comment type="caution">
    <text evidence="2">The sequence shown here is derived from an EMBL/GenBank/DDBJ whole genome shotgun (WGS) entry which is preliminary data.</text>
</comment>
<dbReference type="Proteomes" id="UP001596043">
    <property type="component" value="Unassembled WGS sequence"/>
</dbReference>
<evidence type="ECO:0000256" key="1">
    <source>
        <dbReference type="SAM" id="Phobius"/>
    </source>
</evidence>
<keyword evidence="1" id="KW-1133">Transmembrane helix</keyword>
<evidence type="ECO:0000313" key="2">
    <source>
        <dbReference type="EMBL" id="MFC4633095.1"/>
    </source>
</evidence>
<protein>
    <submittedName>
        <fullName evidence="2">DUF7010 family protein</fullName>
    </submittedName>
</protein>
<proteinExistence type="predicted"/>
<feature type="transmembrane region" description="Helical" evidence="1">
    <location>
        <begin position="51"/>
        <end position="69"/>
    </location>
</feature>
<dbReference type="InterPro" id="IPR053824">
    <property type="entry name" value="DUF7010"/>
</dbReference>
<dbReference type="Pfam" id="PF22765">
    <property type="entry name" value="DUF7010"/>
    <property type="match status" value="1"/>
</dbReference>
<feature type="transmembrane region" description="Helical" evidence="1">
    <location>
        <begin position="158"/>
        <end position="177"/>
    </location>
</feature>
<feature type="transmembrane region" description="Helical" evidence="1">
    <location>
        <begin position="109"/>
        <end position="127"/>
    </location>
</feature>
<feature type="transmembrane region" description="Helical" evidence="1">
    <location>
        <begin position="81"/>
        <end position="103"/>
    </location>
</feature>
<dbReference type="EMBL" id="JBHSFV010000002">
    <property type="protein sequence ID" value="MFC4633095.1"/>
    <property type="molecule type" value="Genomic_DNA"/>
</dbReference>
<keyword evidence="1" id="KW-0472">Membrane</keyword>
<feature type="transmembrane region" description="Helical" evidence="1">
    <location>
        <begin position="134"/>
        <end position="152"/>
    </location>
</feature>
<dbReference type="RefSeq" id="WP_379977282.1">
    <property type="nucleotide sequence ID" value="NZ_JBHSFV010000002.1"/>
</dbReference>
<gene>
    <name evidence="2" type="ORF">ACFO3O_04210</name>
</gene>
<accession>A0ABV9HVP5</accession>
<evidence type="ECO:0000313" key="3">
    <source>
        <dbReference type="Proteomes" id="UP001596043"/>
    </source>
</evidence>
<reference evidence="3" key="1">
    <citation type="journal article" date="2019" name="Int. J. Syst. Evol. Microbiol.">
        <title>The Global Catalogue of Microorganisms (GCM) 10K type strain sequencing project: providing services to taxonomists for standard genome sequencing and annotation.</title>
        <authorList>
            <consortium name="The Broad Institute Genomics Platform"/>
            <consortium name="The Broad Institute Genome Sequencing Center for Infectious Disease"/>
            <person name="Wu L."/>
            <person name="Ma J."/>
        </authorList>
    </citation>
    <scope>NUCLEOTIDE SEQUENCE [LARGE SCALE GENOMIC DNA]</scope>
    <source>
        <strain evidence="3">YJ-61-S</strain>
    </source>
</reference>